<dbReference type="PROSITE" id="PS51762">
    <property type="entry name" value="GH16_2"/>
    <property type="match status" value="1"/>
</dbReference>
<dbReference type="GO" id="GO:0005975">
    <property type="term" value="P:carbohydrate metabolic process"/>
    <property type="evidence" value="ECO:0007669"/>
    <property type="project" value="InterPro"/>
</dbReference>
<dbReference type="InterPro" id="IPR050546">
    <property type="entry name" value="Glycosyl_Hydrlase_16"/>
</dbReference>
<dbReference type="SUPFAM" id="SSF49899">
    <property type="entry name" value="Concanavalin A-like lectins/glucanases"/>
    <property type="match status" value="1"/>
</dbReference>
<keyword evidence="2" id="KW-0732">Signal</keyword>
<dbReference type="PANTHER" id="PTHR10963:SF68">
    <property type="entry name" value="GLYCOSIDASE CRH1-RELATED"/>
    <property type="match status" value="1"/>
</dbReference>
<evidence type="ECO:0000259" key="3">
    <source>
        <dbReference type="PROSITE" id="PS51762"/>
    </source>
</evidence>
<gene>
    <name evidence="4" type="ORF">NLU13_8554</name>
</gene>
<proteinExistence type="predicted"/>
<dbReference type="Proteomes" id="UP001175261">
    <property type="component" value="Unassembled WGS sequence"/>
</dbReference>
<protein>
    <recommendedName>
        <fullName evidence="3">GH16 domain-containing protein</fullName>
    </recommendedName>
</protein>
<dbReference type="InterPro" id="IPR013320">
    <property type="entry name" value="ConA-like_dom_sf"/>
</dbReference>
<dbReference type="InterPro" id="IPR000757">
    <property type="entry name" value="Beta-glucanase-like"/>
</dbReference>
<dbReference type="GO" id="GO:0016757">
    <property type="term" value="F:glycosyltransferase activity"/>
    <property type="evidence" value="ECO:0007669"/>
    <property type="project" value="TreeGrafter"/>
</dbReference>
<accession>A0AA39L536</accession>
<keyword evidence="5" id="KW-1185">Reference proteome</keyword>
<feature type="compositionally biased region" description="Polar residues" evidence="1">
    <location>
        <begin position="332"/>
        <end position="350"/>
    </location>
</feature>
<dbReference type="PANTHER" id="PTHR10963">
    <property type="entry name" value="GLYCOSYL HYDROLASE-RELATED"/>
    <property type="match status" value="1"/>
</dbReference>
<name>A0AA39L536_SARSR</name>
<feature type="domain" description="GH16" evidence="3">
    <location>
        <begin position="16"/>
        <end position="256"/>
    </location>
</feature>
<comment type="caution">
    <text evidence="4">The sequence shown here is derived from an EMBL/GenBank/DDBJ whole genome shotgun (WGS) entry which is preliminary data.</text>
</comment>
<feature type="signal peptide" evidence="2">
    <location>
        <begin position="1"/>
        <end position="15"/>
    </location>
</feature>
<evidence type="ECO:0000313" key="4">
    <source>
        <dbReference type="EMBL" id="KAK0384468.1"/>
    </source>
</evidence>
<evidence type="ECO:0000256" key="1">
    <source>
        <dbReference type="SAM" id="MobiDB-lite"/>
    </source>
</evidence>
<feature type="region of interest" description="Disordered" evidence="1">
    <location>
        <begin position="291"/>
        <end position="353"/>
    </location>
</feature>
<reference evidence="4" key="1">
    <citation type="submission" date="2022-10" db="EMBL/GenBank/DDBJ databases">
        <title>Determination and structural analysis of whole genome sequence of Sarocladium strictum F4-1.</title>
        <authorList>
            <person name="Hu L."/>
            <person name="Jiang Y."/>
        </authorList>
    </citation>
    <scope>NUCLEOTIDE SEQUENCE</scope>
    <source>
        <strain evidence="4">F4-1</strain>
    </source>
</reference>
<dbReference type="GO" id="GO:0031505">
    <property type="term" value="P:fungal-type cell wall organization"/>
    <property type="evidence" value="ECO:0007669"/>
    <property type="project" value="TreeGrafter"/>
</dbReference>
<dbReference type="Pfam" id="PF00722">
    <property type="entry name" value="Glyco_hydro_16"/>
    <property type="match status" value="1"/>
</dbReference>
<feature type="chain" id="PRO_5041291155" description="GH16 domain-containing protein" evidence="2">
    <location>
        <begin position="16"/>
        <end position="377"/>
    </location>
</feature>
<dbReference type="GO" id="GO:0009277">
    <property type="term" value="C:fungal-type cell wall"/>
    <property type="evidence" value="ECO:0007669"/>
    <property type="project" value="TreeGrafter"/>
</dbReference>
<dbReference type="EMBL" id="JAPDFR010000008">
    <property type="protein sequence ID" value="KAK0384468.1"/>
    <property type="molecule type" value="Genomic_DNA"/>
</dbReference>
<evidence type="ECO:0000256" key="2">
    <source>
        <dbReference type="SAM" id="SignalP"/>
    </source>
</evidence>
<evidence type="ECO:0000313" key="5">
    <source>
        <dbReference type="Proteomes" id="UP001175261"/>
    </source>
</evidence>
<dbReference type="GO" id="GO:0004553">
    <property type="term" value="F:hydrolase activity, hydrolyzing O-glycosyl compounds"/>
    <property type="evidence" value="ECO:0007669"/>
    <property type="project" value="InterPro"/>
</dbReference>
<dbReference type="AlphaFoldDB" id="A0AA39L536"/>
<organism evidence="4 5">
    <name type="scientific">Sarocladium strictum</name>
    <name type="common">Black bundle disease fungus</name>
    <name type="synonym">Acremonium strictum</name>
    <dbReference type="NCBI Taxonomy" id="5046"/>
    <lineage>
        <taxon>Eukaryota</taxon>
        <taxon>Fungi</taxon>
        <taxon>Dikarya</taxon>
        <taxon>Ascomycota</taxon>
        <taxon>Pezizomycotina</taxon>
        <taxon>Sordariomycetes</taxon>
        <taxon>Hypocreomycetidae</taxon>
        <taxon>Hypocreales</taxon>
        <taxon>Sarocladiaceae</taxon>
        <taxon>Sarocladium</taxon>
    </lineage>
</organism>
<sequence length="377" mass="41952">MMALVWIVLAAAAQARLWNLKPCDPATECLRCPPNPGFGENVTFDFSKSTKKKDYEQFWTLDPQSEQHWLTIDRETEDKGAALKVVEPFHSPTLTSKKYMMFGKVSVELQAAPGQGVVTAIVLKSDTGNKIDWEILGAYDRKAQTNYFFDGRPIYNQYADTYDLDFSTTSDFHTYTIEWSNQFIVFSIDGKEMKTWRYGDIPGDQWPQLPMQVKLGVWAVTEDSEPGEIQWAEGLPDWEAQAPFVAYYKNLKVEDYASWCHGKTGDISYLWNKGWRWEDVKVLGCERRGSGGLMPDEAPPIGSEAPLSTSTATESSDHDTDKVPPTADDLKSSSPTVSQGSQGPSKTGNPSEEDLAVSVKATGLLMAAAPVILNLAF</sequence>
<dbReference type="Gene3D" id="2.60.120.200">
    <property type="match status" value="1"/>
</dbReference>